<dbReference type="OMA" id="MEEWLKP"/>
<feature type="region of interest" description="Disordered" evidence="7">
    <location>
        <begin position="396"/>
        <end position="452"/>
    </location>
</feature>
<evidence type="ECO:0000256" key="2">
    <source>
        <dbReference type="ARBA" id="ARBA00022759"/>
    </source>
</evidence>
<dbReference type="GO" id="GO:0043504">
    <property type="term" value="P:mitochondrial DNA repair"/>
    <property type="evidence" value="ECO:0007669"/>
    <property type="project" value="TreeGrafter"/>
</dbReference>
<dbReference type="PANTHER" id="PTHR31290:SF5">
    <property type="entry name" value="UV-DAMAGE ENDONUCLEASE"/>
    <property type="match status" value="1"/>
</dbReference>
<evidence type="ECO:0000313" key="9">
    <source>
        <dbReference type="Proteomes" id="UP000008066"/>
    </source>
</evidence>
<protein>
    <recommendedName>
        <fullName evidence="10">UV-damage endonuclease-like protein</fullName>
    </recommendedName>
</protein>
<name>G0SD34_CHATD</name>
<dbReference type="InterPro" id="IPR004601">
    <property type="entry name" value="UvdE"/>
</dbReference>
<dbReference type="GO" id="GO:0005634">
    <property type="term" value="C:nucleus"/>
    <property type="evidence" value="ECO:0007669"/>
    <property type="project" value="TreeGrafter"/>
</dbReference>
<dbReference type="GO" id="GO:0016787">
    <property type="term" value="F:hydrolase activity"/>
    <property type="evidence" value="ECO:0007669"/>
    <property type="project" value="UniProtKB-KW"/>
</dbReference>
<dbReference type="NCBIfam" id="TIGR00629">
    <property type="entry name" value="uvde"/>
    <property type="match status" value="1"/>
</dbReference>
<keyword evidence="1" id="KW-0540">Nuclease</keyword>
<keyword evidence="2" id="KW-0255">Endonuclease</keyword>
<evidence type="ECO:0000256" key="7">
    <source>
        <dbReference type="SAM" id="MobiDB-lite"/>
    </source>
</evidence>
<dbReference type="InterPro" id="IPR036237">
    <property type="entry name" value="Xyl_isomerase-like_sf"/>
</dbReference>
<sequence>MEVPIVIERGAARPPPVNSDYLPLPWRGRLGYACLNTYLRSAKTPIFSSRTCRMASIIEHRHPLRDPSQPEHPVKNRPDKSKKARKELGDKFVQDLGLANARDIIKMLKWNDKYGIKFLRLSSEMFPFASHLQHGYRLAPFASELLAEVGKVAAELGHRLTTHPGQFTQLGSPRKEVIDAAIRDLEYHDEMLTLLRLPEQQDRDAVMILHMGGVYGDKAATLDRFRKNYATLSPSIKARLVLENDDVSWSVHDLLPICEELNIPLVLDYHHHNIVFDSTQCREGTFDISQPELQERIAATWKCKGITQKMHYSEPCPGAVTPRDRRKHSPRVATLPPCPPDMDLMIEAKDKEQAVFELMRNFKLPGFEKINDMVPYERDDEPRLPVQLSRKKQKAAAHFKRKRAVSDSISDHNGASAGGDEQCQQVPGKEVPLDEVAMGGPQNRVYWPPGREDWLRPLKRGAKVPNIVETD</sequence>
<dbReference type="Gene3D" id="3.20.20.150">
    <property type="entry name" value="Divalent-metal-dependent TIM barrel enzymes"/>
    <property type="match status" value="1"/>
</dbReference>
<evidence type="ECO:0008006" key="10">
    <source>
        <dbReference type="Google" id="ProtNLM"/>
    </source>
</evidence>
<evidence type="ECO:0000256" key="1">
    <source>
        <dbReference type="ARBA" id="ARBA00022722"/>
    </source>
</evidence>
<keyword evidence="5" id="KW-0378">Hydrolase</keyword>
<dbReference type="PANTHER" id="PTHR31290">
    <property type="entry name" value="UV-DAMAGE ENDONUCLEASE"/>
    <property type="match status" value="1"/>
</dbReference>
<dbReference type="GO" id="GO:0006289">
    <property type="term" value="P:nucleotide-excision repair"/>
    <property type="evidence" value="ECO:0007669"/>
    <property type="project" value="InterPro"/>
</dbReference>
<accession>G0SD34</accession>
<dbReference type="KEGG" id="cthr:CTHT_0050660"/>
<evidence type="ECO:0000313" key="8">
    <source>
        <dbReference type="EMBL" id="EGS18464.1"/>
    </source>
</evidence>
<reference evidence="8 9" key="1">
    <citation type="journal article" date="2011" name="Cell">
        <title>Insight into structure and assembly of the nuclear pore complex by utilizing the genome of a eukaryotic thermophile.</title>
        <authorList>
            <person name="Amlacher S."/>
            <person name="Sarges P."/>
            <person name="Flemming D."/>
            <person name="van Noort V."/>
            <person name="Kunze R."/>
            <person name="Devos D.P."/>
            <person name="Arumugam M."/>
            <person name="Bork P."/>
            <person name="Hurt E."/>
        </authorList>
    </citation>
    <scope>NUCLEOTIDE SEQUENCE [LARGE SCALE GENOMIC DNA]</scope>
    <source>
        <strain evidence="9">DSM 1495 / CBS 144.50 / IMI 039719</strain>
    </source>
</reference>
<dbReference type="AlphaFoldDB" id="G0SD34"/>
<dbReference type="OrthoDB" id="541883at2759"/>
<dbReference type="Pfam" id="PF03851">
    <property type="entry name" value="UvdE"/>
    <property type="match status" value="1"/>
</dbReference>
<organism evidence="9">
    <name type="scientific">Chaetomium thermophilum (strain DSM 1495 / CBS 144.50 / IMI 039719)</name>
    <name type="common">Thermochaetoides thermophila</name>
    <dbReference type="NCBI Taxonomy" id="759272"/>
    <lineage>
        <taxon>Eukaryota</taxon>
        <taxon>Fungi</taxon>
        <taxon>Dikarya</taxon>
        <taxon>Ascomycota</taxon>
        <taxon>Pezizomycotina</taxon>
        <taxon>Sordariomycetes</taxon>
        <taxon>Sordariomycetidae</taxon>
        <taxon>Sordariales</taxon>
        <taxon>Chaetomiaceae</taxon>
        <taxon>Thermochaetoides</taxon>
    </lineage>
</organism>
<dbReference type="GO" id="GO:0004519">
    <property type="term" value="F:endonuclease activity"/>
    <property type="evidence" value="ECO:0007669"/>
    <property type="project" value="UniProtKB-KW"/>
</dbReference>
<evidence type="ECO:0000256" key="3">
    <source>
        <dbReference type="ARBA" id="ARBA00022763"/>
    </source>
</evidence>
<dbReference type="GO" id="GO:0009411">
    <property type="term" value="P:response to UV"/>
    <property type="evidence" value="ECO:0007669"/>
    <property type="project" value="InterPro"/>
</dbReference>
<dbReference type="STRING" id="759272.G0SD34"/>
<keyword evidence="6" id="KW-0234">DNA repair</keyword>
<dbReference type="SUPFAM" id="SSF51658">
    <property type="entry name" value="Xylose isomerase-like"/>
    <property type="match status" value="1"/>
</dbReference>
<dbReference type="GO" id="GO:0005739">
    <property type="term" value="C:mitochondrion"/>
    <property type="evidence" value="ECO:0007669"/>
    <property type="project" value="TreeGrafter"/>
</dbReference>
<keyword evidence="4" id="KW-0228">DNA excision</keyword>
<keyword evidence="3" id="KW-0227">DNA damage</keyword>
<dbReference type="GeneID" id="18259104"/>
<dbReference type="HOGENOM" id="CLU_017168_4_0_1"/>
<proteinExistence type="predicted"/>
<evidence type="ECO:0000256" key="5">
    <source>
        <dbReference type="ARBA" id="ARBA00022801"/>
    </source>
</evidence>
<dbReference type="EMBL" id="GL988045">
    <property type="protein sequence ID" value="EGS18464.1"/>
    <property type="molecule type" value="Genomic_DNA"/>
</dbReference>
<gene>
    <name evidence="8" type="ORF">CTHT_0050660</name>
</gene>
<feature type="region of interest" description="Disordered" evidence="7">
    <location>
        <begin position="61"/>
        <end position="84"/>
    </location>
</feature>
<keyword evidence="9" id="KW-1185">Reference proteome</keyword>
<dbReference type="RefSeq" id="XP_006695409.1">
    <property type="nucleotide sequence ID" value="XM_006695346.1"/>
</dbReference>
<evidence type="ECO:0000256" key="4">
    <source>
        <dbReference type="ARBA" id="ARBA00022769"/>
    </source>
</evidence>
<feature type="region of interest" description="Disordered" evidence="7">
    <location>
        <begin position="315"/>
        <end position="338"/>
    </location>
</feature>
<dbReference type="Proteomes" id="UP000008066">
    <property type="component" value="Unassembled WGS sequence"/>
</dbReference>
<dbReference type="eggNOG" id="ENOG502QTMI">
    <property type="taxonomic scope" value="Eukaryota"/>
</dbReference>
<evidence type="ECO:0000256" key="6">
    <source>
        <dbReference type="ARBA" id="ARBA00023204"/>
    </source>
</evidence>